<gene>
    <name evidence="1" type="ORF">NUW58_g2118</name>
</gene>
<sequence length="396" mass="41767">MEAAAGINYKSPGDYVYAQSGVAVERTAIGAPTSIFTGAAFGNLSSQYGQSLVKLTHCVPVLTSNPARCQKSGRVTAVSANHLVTQVGNITLSHGVLPENLPSVDFGLSRVLGRDSAMSNDIFPLDTGSVGSVGATFMVFGARNDEQGDVSFASYLAGTVNDPDDSAGRGGNATYAVTCAVDASSSFEYRRVTLDLRALGKDKGSNYAQYLSGGEPCVPSVPTIGSKLLATAGSASITLVHENLAKDGYFATLHRLSGYRRGPPYAFPESTNALEDVLGLISGLAVSRLPLADEVISAAEVNEGKYRDSSSAVIEMTRLGTGSSEALWLLIPPAGSLIALFILFVMGIRRQWVRGGRCFSGSERERPHLYTAESAYYLIRLGTTAVRNVDQKSAIQ</sequence>
<protein>
    <submittedName>
        <fullName evidence="1">Uncharacterized protein</fullName>
    </submittedName>
</protein>
<dbReference type="EMBL" id="JAPDGR010000260">
    <property type="protein sequence ID" value="KAJ2992564.1"/>
    <property type="molecule type" value="Genomic_DNA"/>
</dbReference>
<reference evidence="1" key="1">
    <citation type="submission" date="2022-10" db="EMBL/GenBank/DDBJ databases">
        <title>Genome Sequence of Xylaria curta.</title>
        <authorList>
            <person name="Buettner E."/>
        </authorList>
    </citation>
    <scope>NUCLEOTIDE SEQUENCE</scope>
    <source>
        <strain evidence="1">Babe10</strain>
    </source>
</reference>
<organism evidence="1 2">
    <name type="scientific">Xylaria curta</name>
    <dbReference type="NCBI Taxonomy" id="42375"/>
    <lineage>
        <taxon>Eukaryota</taxon>
        <taxon>Fungi</taxon>
        <taxon>Dikarya</taxon>
        <taxon>Ascomycota</taxon>
        <taxon>Pezizomycotina</taxon>
        <taxon>Sordariomycetes</taxon>
        <taxon>Xylariomycetidae</taxon>
        <taxon>Xylariales</taxon>
        <taxon>Xylariaceae</taxon>
        <taxon>Xylaria</taxon>
    </lineage>
</organism>
<evidence type="ECO:0000313" key="1">
    <source>
        <dbReference type="EMBL" id="KAJ2992564.1"/>
    </source>
</evidence>
<evidence type="ECO:0000313" key="2">
    <source>
        <dbReference type="Proteomes" id="UP001143856"/>
    </source>
</evidence>
<dbReference type="Proteomes" id="UP001143856">
    <property type="component" value="Unassembled WGS sequence"/>
</dbReference>
<comment type="caution">
    <text evidence="1">The sequence shown here is derived from an EMBL/GenBank/DDBJ whole genome shotgun (WGS) entry which is preliminary data.</text>
</comment>
<proteinExistence type="predicted"/>
<keyword evidence="2" id="KW-1185">Reference proteome</keyword>
<name>A0ACC1PHM3_9PEZI</name>
<accession>A0ACC1PHM3</accession>